<evidence type="ECO:0000256" key="1">
    <source>
        <dbReference type="ARBA" id="ARBA00023002"/>
    </source>
</evidence>
<evidence type="ECO:0000313" key="5">
    <source>
        <dbReference type="Proteomes" id="UP000523079"/>
    </source>
</evidence>
<gene>
    <name evidence="4" type="ORF">FHX74_003240</name>
</gene>
<evidence type="ECO:0000259" key="2">
    <source>
        <dbReference type="Pfam" id="PF01408"/>
    </source>
</evidence>
<keyword evidence="5" id="KW-1185">Reference proteome</keyword>
<dbReference type="EMBL" id="JACGWT010000005">
    <property type="protein sequence ID" value="MBA8795604.1"/>
    <property type="molecule type" value="Genomic_DNA"/>
</dbReference>
<comment type="caution">
    <text evidence="4">The sequence shown here is derived from an EMBL/GenBank/DDBJ whole genome shotgun (WGS) entry which is preliminary data.</text>
</comment>
<dbReference type="PANTHER" id="PTHR43818">
    <property type="entry name" value="BCDNA.GH03377"/>
    <property type="match status" value="1"/>
</dbReference>
<evidence type="ECO:0000259" key="3">
    <source>
        <dbReference type="Pfam" id="PF22725"/>
    </source>
</evidence>
<accession>A0A7W3IUP0</accession>
<feature type="domain" description="GFO/IDH/MocA-like oxidoreductase" evidence="3">
    <location>
        <begin position="133"/>
        <end position="284"/>
    </location>
</feature>
<dbReference type="InterPro" id="IPR036291">
    <property type="entry name" value="NAD(P)-bd_dom_sf"/>
</dbReference>
<keyword evidence="1" id="KW-0560">Oxidoreductase</keyword>
<dbReference type="Pfam" id="PF01408">
    <property type="entry name" value="GFO_IDH_MocA"/>
    <property type="match status" value="1"/>
</dbReference>
<dbReference type="RefSeq" id="WP_182561207.1">
    <property type="nucleotide sequence ID" value="NZ_JACGWT010000005.1"/>
</dbReference>
<dbReference type="InterPro" id="IPR050463">
    <property type="entry name" value="Gfo/Idh/MocA_oxidrdct_glycsds"/>
</dbReference>
<dbReference type="AlphaFoldDB" id="A0A7W3IUP0"/>
<dbReference type="PANTHER" id="PTHR43818:SF11">
    <property type="entry name" value="BCDNA.GH03377"/>
    <property type="match status" value="1"/>
</dbReference>
<dbReference type="InterPro" id="IPR055170">
    <property type="entry name" value="GFO_IDH_MocA-like_dom"/>
</dbReference>
<dbReference type="Gene3D" id="3.40.50.720">
    <property type="entry name" value="NAD(P)-binding Rossmann-like Domain"/>
    <property type="match status" value="1"/>
</dbReference>
<dbReference type="InterPro" id="IPR000683">
    <property type="entry name" value="Gfo/Idh/MocA-like_OxRdtase_N"/>
</dbReference>
<name>A0A7W3IUP0_9ACTN</name>
<dbReference type="GO" id="GO:0000166">
    <property type="term" value="F:nucleotide binding"/>
    <property type="evidence" value="ECO:0007669"/>
    <property type="project" value="InterPro"/>
</dbReference>
<evidence type="ECO:0000313" key="4">
    <source>
        <dbReference type="EMBL" id="MBA8795604.1"/>
    </source>
</evidence>
<sequence length="367" mass="38535">MADTLRAGVIGLGWAGQQHMKAYAADPRTELVGLAGMESDALARLGDEYGVEHRYADYADLIARGELDVISVCTPTSLHAPMSIAALDAGLHVLSEKPMAENATRAKEMVAAAERNDRVLDISFNHRRRGDVTEAKKLIEAGVLGRIYYAKAGWLRRSGIPGLGSWFTKKTLAGGGPMMDIGVHMLDIALHLMGEPEVKAVSGASYAEFGPRGRGAATGYAGTKTGSGDTSYEVEDLATAFVRLEGGSTGDPGLTSTLLLESSWASYIPEDQIYCTLYGTEGGATIGWSRPGGGDQSLEVWTQLAGVPADVRPAIGPSHGHDAAVADFLTTVGSGDWADHRGQVGLTRALIIDACYASADAGAEIVL</sequence>
<protein>
    <submittedName>
        <fullName evidence="4">Putative dehydrogenase</fullName>
    </submittedName>
</protein>
<organism evidence="4 5">
    <name type="scientific">Microlunatus kandeliicorticis</name>
    <dbReference type="NCBI Taxonomy" id="1759536"/>
    <lineage>
        <taxon>Bacteria</taxon>
        <taxon>Bacillati</taxon>
        <taxon>Actinomycetota</taxon>
        <taxon>Actinomycetes</taxon>
        <taxon>Propionibacteriales</taxon>
        <taxon>Propionibacteriaceae</taxon>
        <taxon>Microlunatus</taxon>
    </lineage>
</organism>
<dbReference type="GO" id="GO:0016491">
    <property type="term" value="F:oxidoreductase activity"/>
    <property type="evidence" value="ECO:0007669"/>
    <property type="project" value="UniProtKB-KW"/>
</dbReference>
<dbReference type="SUPFAM" id="SSF51735">
    <property type="entry name" value="NAD(P)-binding Rossmann-fold domains"/>
    <property type="match status" value="1"/>
</dbReference>
<dbReference type="Proteomes" id="UP000523079">
    <property type="component" value="Unassembled WGS sequence"/>
</dbReference>
<proteinExistence type="predicted"/>
<reference evidence="4 5" key="1">
    <citation type="submission" date="2020-07" db="EMBL/GenBank/DDBJ databases">
        <title>Sequencing the genomes of 1000 actinobacteria strains.</title>
        <authorList>
            <person name="Klenk H.-P."/>
        </authorList>
    </citation>
    <scope>NUCLEOTIDE SEQUENCE [LARGE SCALE GENOMIC DNA]</scope>
    <source>
        <strain evidence="4 5">DSM 100723</strain>
    </source>
</reference>
<dbReference type="SUPFAM" id="SSF55347">
    <property type="entry name" value="Glyceraldehyde-3-phosphate dehydrogenase-like, C-terminal domain"/>
    <property type="match status" value="1"/>
</dbReference>
<feature type="domain" description="Gfo/Idh/MocA-like oxidoreductase N-terminal" evidence="2">
    <location>
        <begin position="5"/>
        <end position="120"/>
    </location>
</feature>
<dbReference type="Pfam" id="PF22725">
    <property type="entry name" value="GFO_IDH_MocA_C3"/>
    <property type="match status" value="1"/>
</dbReference>
<dbReference type="Gene3D" id="3.30.360.10">
    <property type="entry name" value="Dihydrodipicolinate Reductase, domain 2"/>
    <property type="match status" value="1"/>
</dbReference>